<dbReference type="AlphaFoldDB" id="A0A811UQV1"/>
<accession>A0A811UQV1</accession>
<sequence length="103" mass="12057">MAKFCKVHSDILRNLPHTLYNLRTFQPSLILAMKCSKILKYVRNHISSTLLPSFSPCYCRTNDFYICSYIKLLNIRHIRSFPQTTKRKLYVLNQNVSGVCTKV</sequence>
<evidence type="ECO:0000313" key="2">
    <source>
        <dbReference type="Proteomes" id="UP000606786"/>
    </source>
</evidence>
<gene>
    <name evidence="1" type="ORF">CCAP1982_LOCUS9191</name>
</gene>
<dbReference type="Proteomes" id="UP000606786">
    <property type="component" value="Unassembled WGS sequence"/>
</dbReference>
<protein>
    <submittedName>
        <fullName evidence="1">(Mediterranean fruit fly) hypothetical protein</fullName>
    </submittedName>
</protein>
<evidence type="ECO:0000313" key="1">
    <source>
        <dbReference type="EMBL" id="CAD7000718.1"/>
    </source>
</evidence>
<name>A0A811UQV1_CERCA</name>
<keyword evidence="2" id="KW-1185">Reference proteome</keyword>
<comment type="caution">
    <text evidence="1">The sequence shown here is derived from an EMBL/GenBank/DDBJ whole genome shotgun (WGS) entry which is preliminary data.</text>
</comment>
<organism evidence="1 2">
    <name type="scientific">Ceratitis capitata</name>
    <name type="common">Mediterranean fruit fly</name>
    <name type="synonym">Tephritis capitata</name>
    <dbReference type="NCBI Taxonomy" id="7213"/>
    <lineage>
        <taxon>Eukaryota</taxon>
        <taxon>Metazoa</taxon>
        <taxon>Ecdysozoa</taxon>
        <taxon>Arthropoda</taxon>
        <taxon>Hexapoda</taxon>
        <taxon>Insecta</taxon>
        <taxon>Pterygota</taxon>
        <taxon>Neoptera</taxon>
        <taxon>Endopterygota</taxon>
        <taxon>Diptera</taxon>
        <taxon>Brachycera</taxon>
        <taxon>Muscomorpha</taxon>
        <taxon>Tephritoidea</taxon>
        <taxon>Tephritidae</taxon>
        <taxon>Ceratitis</taxon>
        <taxon>Ceratitis</taxon>
    </lineage>
</organism>
<dbReference type="EMBL" id="CAJHJT010000012">
    <property type="protein sequence ID" value="CAD7000718.1"/>
    <property type="molecule type" value="Genomic_DNA"/>
</dbReference>
<reference evidence="1" key="1">
    <citation type="submission" date="2020-11" db="EMBL/GenBank/DDBJ databases">
        <authorList>
            <person name="Whitehead M."/>
        </authorList>
    </citation>
    <scope>NUCLEOTIDE SEQUENCE</scope>
    <source>
        <strain evidence="1">EGII</strain>
    </source>
</reference>
<proteinExistence type="predicted"/>